<evidence type="ECO:0000256" key="1">
    <source>
        <dbReference type="ARBA" id="ARBA00004496"/>
    </source>
</evidence>
<evidence type="ECO:0000256" key="3">
    <source>
        <dbReference type="SAM" id="SignalP"/>
    </source>
</evidence>
<dbReference type="AlphaFoldDB" id="A0A8J5FCT3"/>
<sequence length="80" mass="8586">MSCGLLAGLLVASLAPSHASPVGVPSWTCYWHLGDQLWAARFILEVIKLIITEIVGVVLSFDPKPIQAGWNGAGAHTNYR</sequence>
<feature type="chain" id="PRO_5035168517" evidence="3">
    <location>
        <begin position="20"/>
        <end position="80"/>
    </location>
</feature>
<feature type="signal peptide" evidence="3">
    <location>
        <begin position="1"/>
        <end position="19"/>
    </location>
</feature>
<reference evidence="4 5" key="1">
    <citation type="submission" date="2020-08" db="EMBL/GenBank/DDBJ databases">
        <title>Plant Genome Project.</title>
        <authorList>
            <person name="Zhang R.-G."/>
        </authorList>
    </citation>
    <scope>NUCLEOTIDE SEQUENCE [LARGE SCALE GENOMIC DNA]</scope>
    <source>
        <tissue evidence="4">Rhizome</tissue>
    </source>
</reference>
<keyword evidence="3" id="KW-0732">Signal</keyword>
<comment type="caution">
    <text evidence="4">The sequence shown here is derived from an EMBL/GenBank/DDBJ whole genome shotgun (WGS) entry which is preliminary data.</text>
</comment>
<protein>
    <submittedName>
        <fullName evidence="4">Uncharacterized protein</fullName>
    </submittedName>
</protein>
<dbReference type="InterPro" id="IPR050292">
    <property type="entry name" value="Glutamine_Synthetase"/>
</dbReference>
<dbReference type="Gene3D" id="3.30.590.10">
    <property type="entry name" value="Glutamine synthetase/guanido kinase, catalytic domain"/>
    <property type="match status" value="1"/>
</dbReference>
<organism evidence="4 5">
    <name type="scientific">Zingiber officinale</name>
    <name type="common">Ginger</name>
    <name type="synonym">Amomum zingiber</name>
    <dbReference type="NCBI Taxonomy" id="94328"/>
    <lineage>
        <taxon>Eukaryota</taxon>
        <taxon>Viridiplantae</taxon>
        <taxon>Streptophyta</taxon>
        <taxon>Embryophyta</taxon>
        <taxon>Tracheophyta</taxon>
        <taxon>Spermatophyta</taxon>
        <taxon>Magnoliopsida</taxon>
        <taxon>Liliopsida</taxon>
        <taxon>Zingiberales</taxon>
        <taxon>Zingiberaceae</taxon>
        <taxon>Zingiber</taxon>
    </lineage>
</organism>
<dbReference type="SUPFAM" id="SSF55931">
    <property type="entry name" value="Glutamine synthetase/guanido kinase"/>
    <property type="match status" value="1"/>
</dbReference>
<gene>
    <name evidence="4" type="ORF">ZIOFF_053777</name>
</gene>
<name>A0A8J5FCT3_ZINOF</name>
<evidence type="ECO:0000256" key="2">
    <source>
        <dbReference type="ARBA" id="ARBA00022490"/>
    </source>
</evidence>
<dbReference type="PANTHER" id="PTHR20852:SF93">
    <property type="entry name" value="GLUTAMINE SYNTHETASE CYTOSOLIC ISOZYME 1-1"/>
    <property type="match status" value="1"/>
</dbReference>
<evidence type="ECO:0000313" key="4">
    <source>
        <dbReference type="EMBL" id="KAG6485244.1"/>
    </source>
</evidence>
<accession>A0A8J5FCT3</accession>
<dbReference type="GO" id="GO:0006542">
    <property type="term" value="P:glutamine biosynthetic process"/>
    <property type="evidence" value="ECO:0007669"/>
    <property type="project" value="TreeGrafter"/>
</dbReference>
<evidence type="ECO:0000313" key="5">
    <source>
        <dbReference type="Proteomes" id="UP000734854"/>
    </source>
</evidence>
<keyword evidence="5" id="KW-1185">Reference proteome</keyword>
<dbReference type="GO" id="GO:0005737">
    <property type="term" value="C:cytoplasm"/>
    <property type="evidence" value="ECO:0007669"/>
    <property type="project" value="UniProtKB-SubCell"/>
</dbReference>
<dbReference type="InterPro" id="IPR014746">
    <property type="entry name" value="Gln_synth/guanido_kin_cat_dom"/>
</dbReference>
<dbReference type="Proteomes" id="UP000734854">
    <property type="component" value="Unassembled WGS sequence"/>
</dbReference>
<dbReference type="EMBL" id="JACMSC010000015">
    <property type="protein sequence ID" value="KAG6485244.1"/>
    <property type="molecule type" value="Genomic_DNA"/>
</dbReference>
<proteinExistence type="predicted"/>
<keyword evidence="2" id="KW-0963">Cytoplasm</keyword>
<dbReference type="PANTHER" id="PTHR20852">
    <property type="entry name" value="GLUTAMINE SYNTHETASE"/>
    <property type="match status" value="1"/>
</dbReference>
<comment type="subcellular location">
    <subcellularLocation>
        <location evidence="1">Cytoplasm</location>
    </subcellularLocation>
</comment>
<dbReference type="GO" id="GO:0004356">
    <property type="term" value="F:glutamine synthetase activity"/>
    <property type="evidence" value="ECO:0007669"/>
    <property type="project" value="TreeGrafter"/>
</dbReference>